<evidence type="ECO:0000256" key="1">
    <source>
        <dbReference type="ARBA" id="ARBA00004245"/>
    </source>
</evidence>
<dbReference type="KEGG" id="lak:106180841"/>
<gene>
    <name evidence="9" type="primary">LOC106180841</name>
</gene>
<dbReference type="FunCoup" id="A0A1S3KDV9">
    <property type="interactions" value="191"/>
</dbReference>
<dbReference type="GO" id="GO:0016477">
    <property type="term" value="P:cell migration"/>
    <property type="evidence" value="ECO:0007669"/>
    <property type="project" value="TreeGrafter"/>
</dbReference>
<dbReference type="GO" id="GO:0030674">
    <property type="term" value="F:protein-macromolecule adaptor activity"/>
    <property type="evidence" value="ECO:0007669"/>
    <property type="project" value="InterPro"/>
</dbReference>
<feature type="domain" description="Fascin-like" evidence="7">
    <location>
        <begin position="407"/>
        <end position="499"/>
    </location>
</feature>
<reference evidence="9" key="1">
    <citation type="submission" date="2025-08" db="UniProtKB">
        <authorList>
            <consortium name="RefSeq"/>
        </authorList>
    </citation>
    <scope>IDENTIFICATION</scope>
    <source>
        <tissue evidence="9">Gonads</tissue>
    </source>
</reference>
<dbReference type="InterPro" id="IPR024703">
    <property type="entry name" value="Fascin_metazoans"/>
</dbReference>
<dbReference type="FunFam" id="2.80.10.50:FF:000015">
    <property type="entry name" value="Fascin"/>
    <property type="match status" value="1"/>
</dbReference>
<feature type="domain" description="Fascin-like" evidence="7">
    <location>
        <begin position="271"/>
        <end position="380"/>
    </location>
</feature>
<feature type="domain" description="Fascin-like" evidence="7">
    <location>
        <begin position="144"/>
        <end position="257"/>
    </location>
</feature>
<protein>
    <recommendedName>
        <fullName evidence="6">Fascin</fullName>
    </recommendedName>
</protein>
<evidence type="ECO:0000259" key="7">
    <source>
        <dbReference type="Pfam" id="PF06268"/>
    </source>
</evidence>
<comment type="similarity">
    <text evidence="2 6">Belongs to the fascin family.</text>
</comment>
<dbReference type="Pfam" id="PF06268">
    <property type="entry name" value="Fascin"/>
    <property type="match status" value="4"/>
</dbReference>
<dbReference type="InterPro" id="IPR010431">
    <property type="entry name" value="Fascin"/>
</dbReference>
<dbReference type="OrthoDB" id="10259868at2759"/>
<dbReference type="GO" id="GO:0007163">
    <property type="term" value="P:establishment or maintenance of cell polarity"/>
    <property type="evidence" value="ECO:0007669"/>
    <property type="project" value="TreeGrafter"/>
</dbReference>
<comment type="subcellular location">
    <subcellularLocation>
        <location evidence="1 6">Cytoplasm</location>
        <location evidence="1 6">Cytoskeleton</location>
    </subcellularLocation>
</comment>
<keyword evidence="3 6" id="KW-0963">Cytoplasm</keyword>
<dbReference type="PANTHER" id="PTHR10551">
    <property type="entry name" value="FASCIN"/>
    <property type="match status" value="1"/>
</dbReference>
<dbReference type="GO" id="GO:0051017">
    <property type="term" value="P:actin filament bundle assembly"/>
    <property type="evidence" value="ECO:0007669"/>
    <property type="project" value="TreeGrafter"/>
</dbReference>
<sequence>MAMNGVSGHDTMNMKVGLLNRDKKYLTAESFGCKINASGTSLKKKQVWTIEQDKRADVVYIRSHLGRYLSGDKNGNVKGESEEPGEDEQFIIEYAQDGSGCWAFKNAKHGYYFGGSEDQLRCYEKSPTDKEWWTVHLAIHPQVNLMNVNRNRYARLNAEAEEIHCDEVIPWGQDALITIEFRDNRYAVKTCDNRYLHREGRLVGELSADTLYTLEMKSGQHSGIAFKDSTGRYLTNVGSFATMKARNKTISKDELYLLQDSHPQVTLTGHNGRFVSIKQGVDLTANQDDVTDKESFQIEFDKKTKCCRFRTVDNKFWTIGNANGIQGAAKDTSPKVYFDLEWHSNGFVSLKASNNSYVTARMNGSLYAVSDTVTDKEKFMLTLVNRPILVLKGQYGFVGFKTPNSPKLDCARSVYDIITLSQNPDGTYCMKAPNGNYLAVTSDGSIAAENATPYKFILELREHSKFAIKAENGCYLKGEQNGIFSATGTEINANTLWEY</sequence>
<dbReference type="GO" id="GO:0015629">
    <property type="term" value="C:actin cytoskeleton"/>
    <property type="evidence" value="ECO:0007669"/>
    <property type="project" value="TreeGrafter"/>
</dbReference>
<dbReference type="InterPro" id="IPR022768">
    <property type="entry name" value="Fascin-like_dom"/>
</dbReference>
<evidence type="ECO:0000256" key="2">
    <source>
        <dbReference type="ARBA" id="ARBA00007415"/>
    </source>
</evidence>
<keyword evidence="4 6" id="KW-0009">Actin-binding</keyword>
<dbReference type="FunFam" id="2.80.10.50:FF:000008">
    <property type="entry name" value="Fascin"/>
    <property type="match status" value="1"/>
</dbReference>
<evidence type="ECO:0000256" key="4">
    <source>
        <dbReference type="ARBA" id="ARBA00023203"/>
    </source>
</evidence>
<accession>A0A1S3KDV9</accession>
<dbReference type="CDD" id="cd23336">
    <property type="entry name" value="beta-trefoil_FSCN_rpt3"/>
    <property type="match status" value="1"/>
</dbReference>
<name>A0A1S3KDV9_LINAN</name>
<evidence type="ECO:0000256" key="3">
    <source>
        <dbReference type="ARBA" id="ARBA00022490"/>
    </source>
</evidence>
<dbReference type="GO" id="GO:0005737">
    <property type="term" value="C:cytoplasm"/>
    <property type="evidence" value="ECO:0007669"/>
    <property type="project" value="TreeGrafter"/>
</dbReference>
<dbReference type="CDD" id="cd23335">
    <property type="entry name" value="beta-trefoil_FSCN_rpt2"/>
    <property type="match status" value="1"/>
</dbReference>
<evidence type="ECO:0000256" key="6">
    <source>
        <dbReference type="PIRNR" id="PIRNR005682"/>
    </source>
</evidence>
<feature type="domain" description="Fascin-like" evidence="7">
    <location>
        <begin position="23"/>
        <end position="135"/>
    </location>
</feature>
<dbReference type="OMA" id="SMTRKRY"/>
<dbReference type="Proteomes" id="UP000085678">
    <property type="component" value="Unplaced"/>
</dbReference>
<proteinExistence type="inferred from homology"/>
<dbReference type="GO" id="GO:0051015">
    <property type="term" value="F:actin filament binding"/>
    <property type="evidence" value="ECO:0007669"/>
    <property type="project" value="InterPro"/>
</dbReference>
<dbReference type="PANTHER" id="PTHR10551:SF9">
    <property type="entry name" value="FASCIN-2"/>
    <property type="match status" value="1"/>
</dbReference>
<dbReference type="RefSeq" id="XP_013420441.1">
    <property type="nucleotide sequence ID" value="XM_013564987.2"/>
</dbReference>
<dbReference type="AlphaFoldDB" id="A0A1S3KDV9"/>
<dbReference type="InParanoid" id="A0A1S3KDV9"/>
<organism evidence="8 9">
    <name type="scientific">Lingula anatina</name>
    <name type="common">Brachiopod</name>
    <name type="synonym">Lingula unguis</name>
    <dbReference type="NCBI Taxonomy" id="7574"/>
    <lineage>
        <taxon>Eukaryota</taxon>
        <taxon>Metazoa</taxon>
        <taxon>Spiralia</taxon>
        <taxon>Lophotrochozoa</taxon>
        <taxon>Brachiopoda</taxon>
        <taxon>Linguliformea</taxon>
        <taxon>Lingulata</taxon>
        <taxon>Lingulida</taxon>
        <taxon>Linguloidea</taxon>
        <taxon>Lingulidae</taxon>
        <taxon>Lingula</taxon>
    </lineage>
</organism>
<evidence type="ECO:0000256" key="5">
    <source>
        <dbReference type="ARBA" id="ARBA00023212"/>
    </source>
</evidence>
<evidence type="ECO:0000313" key="8">
    <source>
        <dbReference type="Proteomes" id="UP000085678"/>
    </source>
</evidence>
<dbReference type="STRING" id="7574.A0A1S3KDV9"/>
<dbReference type="FunFam" id="2.80.10.50:FF:000010">
    <property type="entry name" value="Fascin"/>
    <property type="match status" value="1"/>
</dbReference>
<dbReference type="CDD" id="cd23337">
    <property type="entry name" value="beta-trefoil_FSCN_rpt4"/>
    <property type="match status" value="1"/>
</dbReference>
<evidence type="ECO:0000313" key="9">
    <source>
        <dbReference type="RefSeq" id="XP_013420441.1"/>
    </source>
</evidence>
<keyword evidence="5 6" id="KW-0206">Cytoskeleton</keyword>
<dbReference type="CDD" id="cd23334">
    <property type="entry name" value="beta-trefoil_FSCN_rpt1"/>
    <property type="match status" value="1"/>
</dbReference>
<keyword evidence="8" id="KW-1185">Reference proteome</keyword>
<dbReference type="GeneID" id="106180841"/>
<dbReference type="SUPFAM" id="SSF50405">
    <property type="entry name" value="Actin-crosslinking proteins"/>
    <property type="match status" value="4"/>
</dbReference>
<dbReference type="PIRSF" id="PIRSF005682">
    <property type="entry name" value="Fascin"/>
    <property type="match status" value="1"/>
</dbReference>
<dbReference type="Gene3D" id="2.80.10.50">
    <property type="match status" value="4"/>
</dbReference>
<dbReference type="InterPro" id="IPR008999">
    <property type="entry name" value="Actin-crosslinking"/>
</dbReference>